<dbReference type="AlphaFoldDB" id="E4Z4L9"/>
<proteinExistence type="predicted"/>
<feature type="non-terminal residue" evidence="1">
    <location>
        <position position="1"/>
    </location>
</feature>
<name>E4Z4L9_OIKDI</name>
<dbReference type="Proteomes" id="UP000011014">
    <property type="component" value="Unassembled WGS sequence"/>
</dbReference>
<sequence>ALFPAERAGSSWIYHRIMSLLIALSKMRRCGPLQNRISF</sequence>
<protein>
    <submittedName>
        <fullName evidence="1">Uncharacterized protein</fullName>
    </submittedName>
</protein>
<evidence type="ECO:0000313" key="1">
    <source>
        <dbReference type="EMBL" id="CBY42647.1"/>
    </source>
</evidence>
<gene>
    <name evidence="1" type="ORF">GSOID_T00026359001</name>
</gene>
<dbReference type="EMBL" id="FN657361">
    <property type="protein sequence ID" value="CBY42647.1"/>
    <property type="molecule type" value="Genomic_DNA"/>
</dbReference>
<reference evidence="1" key="1">
    <citation type="journal article" date="2010" name="Science">
        <title>Plasticity of animal genome architecture unmasked by rapid evolution of a pelagic tunicate.</title>
        <authorList>
            <person name="Denoeud F."/>
            <person name="Henriet S."/>
            <person name="Mungpakdee S."/>
            <person name="Aury J.M."/>
            <person name="Da Silva C."/>
            <person name="Brinkmann H."/>
            <person name="Mikhaleva J."/>
            <person name="Olsen L.C."/>
            <person name="Jubin C."/>
            <person name="Canestro C."/>
            <person name="Bouquet J.M."/>
            <person name="Danks G."/>
            <person name="Poulain J."/>
            <person name="Campsteijn C."/>
            <person name="Adamski M."/>
            <person name="Cross I."/>
            <person name="Yadetie F."/>
            <person name="Muffato M."/>
            <person name="Louis A."/>
            <person name="Butcher S."/>
            <person name="Tsagkogeorga G."/>
            <person name="Konrad A."/>
            <person name="Singh S."/>
            <person name="Jensen M.F."/>
            <person name="Cong E.H."/>
            <person name="Eikeseth-Otteraa H."/>
            <person name="Noel B."/>
            <person name="Anthouard V."/>
            <person name="Porcel B.M."/>
            <person name="Kachouri-Lafond R."/>
            <person name="Nishino A."/>
            <person name="Ugolini M."/>
            <person name="Chourrout P."/>
            <person name="Nishida H."/>
            <person name="Aasland R."/>
            <person name="Huzurbazar S."/>
            <person name="Westhof E."/>
            <person name="Delsuc F."/>
            <person name="Lehrach H."/>
            <person name="Reinhardt R."/>
            <person name="Weissenbach J."/>
            <person name="Roy S.W."/>
            <person name="Artiguenave F."/>
            <person name="Postlethwait J.H."/>
            <person name="Manak J.R."/>
            <person name="Thompson E.M."/>
            <person name="Jaillon O."/>
            <person name="Du Pasquier L."/>
            <person name="Boudinot P."/>
            <person name="Liberles D.A."/>
            <person name="Volff J.N."/>
            <person name="Philippe H."/>
            <person name="Lenhard B."/>
            <person name="Roest Crollius H."/>
            <person name="Wincker P."/>
            <person name="Chourrout D."/>
        </authorList>
    </citation>
    <scope>NUCLEOTIDE SEQUENCE [LARGE SCALE GENOMIC DNA]</scope>
</reference>
<accession>E4Z4L9</accession>
<organism evidence="1">
    <name type="scientific">Oikopleura dioica</name>
    <name type="common">Tunicate</name>
    <dbReference type="NCBI Taxonomy" id="34765"/>
    <lineage>
        <taxon>Eukaryota</taxon>
        <taxon>Metazoa</taxon>
        <taxon>Chordata</taxon>
        <taxon>Tunicata</taxon>
        <taxon>Appendicularia</taxon>
        <taxon>Copelata</taxon>
        <taxon>Oikopleuridae</taxon>
        <taxon>Oikopleura</taxon>
    </lineage>
</organism>